<evidence type="ECO:0000313" key="1">
    <source>
        <dbReference type="EMBL" id="KAA1258299.1"/>
    </source>
</evidence>
<evidence type="ECO:0000313" key="2">
    <source>
        <dbReference type="Proteomes" id="UP000322699"/>
    </source>
</evidence>
<dbReference type="OrthoDB" id="287569at2"/>
<reference evidence="1 2" key="1">
    <citation type="submission" date="2019-08" db="EMBL/GenBank/DDBJ databases">
        <title>Deep-cultivation of Planctomycetes and their phenomic and genomic characterization uncovers novel biology.</title>
        <authorList>
            <person name="Wiegand S."/>
            <person name="Jogler M."/>
            <person name="Boedeker C."/>
            <person name="Pinto D."/>
            <person name="Vollmers J."/>
            <person name="Rivas-Marin E."/>
            <person name="Kohn T."/>
            <person name="Peeters S.H."/>
            <person name="Heuer A."/>
            <person name="Rast P."/>
            <person name="Oberbeckmann S."/>
            <person name="Bunk B."/>
            <person name="Jeske O."/>
            <person name="Meyerdierks A."/>
            <person name="Storesund J.E."/>
            <person name="Kallscheuer N."/>
            <person name="Luecker S."/>
            <person name="Lage O.M."/>
            <person name="Pohl T."/>
            <person name="Merkel B.J."/>
            <person name="Hornburger P."/>
            <person name="Mueller R.-W."/>
            <person name="Bruemmer F."/>
            <person name="Labrenz M."/>
            <person name="Spormann A.M."/>
            <person name="Op Den Camp H."/>
            <person name="Overmann J."/>
            <person name="Amann R."/>
            <person name="Jetten M.S.M."/>
            <person name="Mascher T."/>
            <person name="Medema M.H."/>
            <person name="Devos D.P."/>
            <person name="Kaster A.-K."/>
            <person name="Ovreas L."/>
            <person name="Rohde M."/>
            <person name="Galperin M.Y."/>
            <person name="Jogler C."/>
        </authorList>
    </citation>
    <scope>NUCLEOTIDE SEQUENCE [LARGE SCALE GENOMIC DNA]</scope>
    <source>
        <strain evidence="1 2">LF1</strain>
    </source>
</reference>
<dbReference type="Proteomes" id="UP000322699">
    <property type="component" value="Unassembled WGS sequence"/>
</dbReference>
<comment type="caution">
    <text evidence="1">The sequence shown here is derived from an EMBL/GenBank/DDBJ whole genome shotgun (WGS) entry which is preliminary data.</text>
</comment>
<dbReference type="EMBL" id="VRLW01000001">
    <property type="protein sequence ID" value="KAA1258299.1"/>
    <property type="molecule type" value="Genomic_DNA"/>
</dbReference>
<accession>A0A5B1CEX5</accession>
<dbReference type="AlphaFoldDB" id="A0A5B1CEX5"/>
<keyword evidence="2" id="KW-1185">Reference proteome</keyword>
<organism evidence="1 2">
    <name type="scientific">Rubripirellula obstinata</name>
    <dbReference type="NCBI Taxonomy" id="406547"/>
    <lineage>
        <taxon>Bacteria</taxon>
        <taxon>Pseudomonadati</taxon>
        <taxon>Planctomycetota</taxon>
        <taxon>Planctomycetia</taxon>
        <taxon>Pirellulales</taxon>
        <taxon>Pirellulaceae</taxon>
        <taxon>Rubripirellula</taxon>
    </lineage>
</organism>
<protein>
    <submittedName>
        <fullName evidence="1">Uncharacterized protein</fullName>
    </submittedName>
</protein>
<sequence>MKTIGDIREIEDLVDGETAKPEADTGYELRTIPGRFERGTVVGITRRGNRILATTTNGREFAVTGPNAHVLVPLSF</sequence>
<proteinExistence type="predicted"/>
<dbReference type="RefSeq" id="WP_068259271.1">
    <property type="nucleotide sequence ID" value="NZ_LWSK01000009.1"/>
</dbReference>
<gene>
    <name evidence="1" type="ORF">LF1_08150</name>
</gene>
<name>A0A5B1CEX5_9BACT</name>